<dbReference type="GO" id="GO:0016020">
    <property type="term" value="C:membrane"/>
    <property type="evidence" value="ECO:0007669"/>
    <property type="project" value="UniProtKB-SubCell"/>
</dbReference>
<dbReference type="PANTHER" id="PTHR46825:SF11">
    <property type="entry name" value="PENICILLIN-BINDING PROTEIN 4"/>
    <property type="match status" value="1"/>
</dbReference>
<dbReference type="Proteomes" id="UP001285636">
    <property type="component" value="Unassembled WGS sequence"/>
</dbReference>
<evidence type="ECO:0000313" key="4">
    <source>
        <dbReference type="EMBL" id="MDV2884788.1"/>
    </source>
</evidence>
<organism evidence="4 5">
    <name type="scientific">Alkalihalophilus pseudofirmus</name>
    <name type="common">Bacillus pseudofirmus</name>
    <dbReference type="NCBI Taxonomy" id="79885"/>
    <lineage>
        <taxon>Bacteria</taxon>
        <taxon>Bacillati</taxon>
        <taxon>Bacillota</taxon>
        <taxon>Bacilli</taxon>
        <taxon>Bacillales</taxon>
        <taxon>Bacillaceae</taxon>
        <taxon>Alkalihalophilus</taxon>
    </lineage>
</organism>
<evidence type="ECO:0000256" key="2">
    <source>
        <dbReference type="ARBA" id="ARBA00023136"/>
    </source>
</evidence>
<comment type="subcellular location">
    <subcellularLocation>
        <location evidence="1">Membrane</location>
    </subcellularLocation>
</comment>
<sequence>MKANITKIISDIQKANYFSGSILVTENENVLVETSFGHANRSEKLKNDTSTRFGIASGSKLLTAIAICQLVENGKLSFDTKLSDCLKVDFPHFDKNITVHDLLTHTSGISDYFDEELMDDFEELWSEFPMYQLRRLSGFLPLFQNEKMKLKVGERFHYNNAGYILLGLIIEEASGFTFTDYIQTFIFNKNNMKDSGYFEFDALPQNTAIGYIDLPSGKWKTNIYSLPVKGGSDGGAFITVNDMTKLWNALMNYSILNEKHTKLLLNPHVNVEEEVHYYGYGVWIKKNQTSVEKYHVMGYDPGVCFHSSYYPEASISIVVCSNKSDGAYDIVKVLEKELISNHLDS</sequence>
<dbReference type="SUPFAM" id="SSF56601">
    <property type="entry name" value="beta-lactamase/transpeptidase-like"/>
    <property type="match status" value="1"/>
</dbReference>
<dbReference type="RefSeq" id="WP_323466236.1">
    <property type="nucleotide sequence ID" value="NZ_CP144224.1"/>
</dbReference>
<proteinExistence type="predicted"/>
<evidence type="ECO:0000259" key="3">
    <source>
        <dbReference type="Pfam" id="PF00144"/>
    </source>
</evidence>
<dbReference type="EC" id="3.-.-.-" evidence="4"/>
<dbReference type="AlphaFoldDB" id="A0AAJ2KZH3"/>
<dbReference type="PANTHER" id="PTHR46825">
    <property type="entry name" value="D-ALANYL-D-ALANINE-CARBOXYPEPTIDASE/ENDOPEPTIDASE AMPH"/>
    <property type="match status" value="1"/>
</dbReference>
<dbReference type="Gene3D" id="3.40.710.10">
    <property type="entry name" value="DD-peptidase/beta-lactamase superfamily"/>
    <property type="match status" value="1"/>
</dbReference>
<dbReference type="Pfam" id="PF00144">
    <property type="entry name" value="Beta-lactamase"/>
    <property type="match status" value="1"/>
</dbReference>
<dbReference type="GO" id="GO:0016787">
    <property type="term" value="F:hydrolase activity"/>
    <property type="evidence" value="ECO:0007669"/>
    <property type="project" value="UniProtKB-KW"/>
</dbReference>
<evidence type="ECO:0000313" key="5">
    <source>
        <dbReference type="Proteomes" id="UP001285636"/>
    </source>
</evidence>
<name>A0AAJ2KZH3_ALKPS</name>
<dbReference type="InterPro" id="IPR012338">
    <property type="entry name" value="Beta-lactam/transpept-like"/>
</dbReference>
<accession>A0AAJ2KZH3</accession>
<protein>
    <submittedName>
        <fullName evidence="4">Serine hydrolase</fullName>
        <ecNumber evidence="4">3.-.-.-</ecNumber>
    </submittedName>
</protein>
<keyword evidence="4" id="KW-0378">Hydrolase</keyword>
<evidence type="ECO:0000256" key="1">
    <source>
        <dbReference type="ARBA" id="ARBA00004370"/>
    </source>
</evidence>
<reference evidence="4" key="1">
    <citation type="submission" date="2023-10" db="EMBL/GenBank/DDBJ databases">
        <title>Screening of Alkalihalophilus pseudofirmusBZ-TG-HK211 and Its Alleviation of Salt Stress on Rapeseed Growth.</title>
        <authorList>
            <person name="Zhao B."/>
            <person name="Guo T."/>
        </authorList>
    </citation>
    <scope>NUCLEOTIDE SEQUENCE</scope>
    <source>
        <strain evidence="4">BZ-TG-HK211</strain>
    </source>
</reference>
<dbReference type="EMBL" id="JAWJAY010000001">
    <property type="protein sequence ID" value="MDV2884788.1"/>
    <property type="molecule type" value="Genomic_DNA"/>
</dbReference>
<dbReference type="InterPro" id="IPR001466">
    <property type="entry name" value="Beta-lactam-related"/>
</dbReference>
<keyword evidence="2" id="KW-0472">Membrane</keyword>
<feature type="domain" description="Beta-lactamase-related" evidence="3">
    <location>
        <begin position="15"/>
        <end position="326"/>
    </location>
</feature>
<gene>
    <name evidence="4" type="ORF">RYX45_06335</name>
</gene>
<comment type="caution">
    <text evidence="4">The sequence shown here is derived from an EMBL/GenBank/DDBJ whole genome shotgun (WGS) entry which is preliminary data.</text>
</comment>
<dbReference type="InterPro" id="IPR050491">
    <property type="entry name" value="AmpC-like"/>
</dbReference>